<evidence type="ECO:0000259" key="7">
    <source>
        <dbReference type="Pfam" id="PF03447"/>
    </source>
</evidence>
<sequence length="267" mass="28161">MTQSIGIVGCGAIGQALMRAADSGKLNVAVAGVTSRNDQRAHEFLGSLDNPPPYLDRQELIAKSDLLVETAGGHIVEELAKETFDARKDLMVISIGALLEFPGIIEEAREKGCRLLAPSGAIAGLDGIKSACAGRVDHVTMVSRKPPIGLEGAPHLIENGISLKGLTEEMEVFSGTAREAVKGFPANLNVSAAVSLAGLGPDRTQVKMLAVPGLERNCHDIEVVGEFGVLRVHIENIPSENPKTGKLTAFSIIRSVQDAVDPFRIGT</sequence>
<accession>A0A160VD05</accession>
<gene>
    <name evidence="8" type="ORF">MGWOODY_Clf2522</name>
</gene>
<dbReference type="InterPro" id="IPR011182">
    <property type="entry name" value="L-Asp_DH"/>
</dbReference>
<dbReference type="Pfam" id="PF03447">
    <property type="entry name" value="NAD_binding_3"/>
    <property type="match status" value="1"/>
</dbReference>
<dbReference type="Gene3D" id="3.30.360.10">
    <property type="entry name" value="Dihydrodipicolinate Reductase, domain 2"/>
    <property type="match status" value="1"/>
</dbReference>
<dbReference type="PANTHER" id="PTHR31873:SF6">
    <property type="entry name" value="ASPARTATE DEHYDROGENASE DOMAIN-CONTAINING PROTEIN"/>
    <property type="match status" value="1"/>
</dbReference>
<evidence type="ECO:0000256" key="1">
    <source>
        <dbReference type="ARBA" id="ARBA00008331"/>
    </source>
</evidence>
<dbReference type="AlphaFoldDB" id="A0A160VD05"/>
<dbReference type="HAMAP" id="MF_01265">
    <property type="entry name" value="NadX"/>
    <property type="match status" value="1"/>
</dbReference>
<dbReference type="Pfam" id="PF01958">
    <property type="entry name" value="Asp_DH_C"/>
    <property type="match status" value="1"/>
</dbReference>
<evidence type="ECO:0000256" key="4">
    <source>
        <dbReference type="ARBA" id="ARBA00023002"/>
    </source>
</evidence>
<dbReference type="InterPro" id="IPR002811">
    <property type="entry name" value="Asp_DH"/>
</dbReference>
<dbReference type="Gene3D" id="3.40.50.720">
    <property type="entry name" value="NAD(P)-binding Rossmann-like Domain"/>
    <property type="match status" value="1"/>
</dbReference>
<keyword evidence="4 8" id="KW-0560">Oxidoreductase</keyword>
<dbReference type="NCBIfam" id="NF009825">
    <property type="entry name" value="PRK13302.1"/>
    <property type="match status" value="1"/>
</dbReference>
<dbReference type="SUPFAM" id="SSF51735">
    <property type="entry name" value="NAD(P)-binding Rossmann-fold domains"/>
    <property type="match status" value="1"/>
</dbReference>
<evidence type="ECO:0000256" key="3">
    <source>
        <dbReference type="ARBA" id="ARBA00022857"/>
    </source>
</evidence>
<dbReference type="GO" id="GO:0009435">
    <property type="term" value="P:NAD+ biosynthetic process"/>
    <property type="evidence" value="ECO:0007669"/>
    <property type="project" value="InterPro"/>
</dbReference>
<dbReference type="PIRSF" id="PIRSF005227">
    <property type="entry name" value="Asp_dh_NAD_syn"/>
    <property type="match status" value="1"/>
</dbReference>
<evidence type="ECO:0000256" key="5">
    <source>
        <dbReference type="ARBA" id="ARBA00023027"/>
    </source>
</evidence>
<dbReference type="GO" id="GO:0050661">
    <property type="term" value="F:NADP binding"/>
    <property type="evidence" value="ECO:0007669"/>
    <property type="project" value="InterPro"/>
</dbReference>
<dbReference type="InterPro" id="IPR020626">
    <property type="entry name" value="Asp_DH_prok"/>
</dbReference>
<feature type="domain" description="Aspartate/homoserine dehydrogenase NAD-binding" evidence="7">
    <location>
        <begin position="9"/>
        <end position="117"/>
    </location>
</feature>
<dbReference type="SUPFAM" id="SSF55347">
    <property type="entry name" value="Glyceraldehyde-3-phosphate dehydrogenase-like, C-terminal domain"/>
    <property type="match status" value="1"/>
</dbReference>
<evidence type="ECO:0000313" key="8">
    <source>
        <dbReference type="EMBL" id="CUV03485.1"/>
    </source>
</evidence>
<feature type="domain" description="Aspartate dehydrogenase" evidence="6">
    <location>
        <begin position="167"/>
        <end position="253"/>
    </location>
</feature>
<proteinExistence type="inferred from homology"/>
<dbReference type="EMBL" id="FAXA01000429">
    <property type="protein sequence ID" value="CUV03485.1"/>
    <property type="molecule type" value="Genomic_DNA"/>
</dbReference>
<keyword evidence="2" id="KW-0662">Pyridine nucleotide biosynthesis</keyword>
<dbReference type="InterPro" id="IPR005106">
    <property type="entry name" value="Asp/hSer_DH_NAD-bd"/>
</dbReference>
<reference evidence="8" key="1">
    <citation type="submission" date="2015-10" db="EMBL/GenBank/DDBJ databases">
        <authorList>
            <person name="Gilbert D.G."/>
        </authorList>
    </citation>
    <scope>NUCLEOTIDE SEQUENCE</scope>
</reference>
<organism evidence="8">
    <name type="scientific">hydrothermal vent metagenome</name>
    <dbReference type="NCBI Taxonomy" id="652676"/>
    <lineage>
        <taxon>unclassified sequences</taxon>
        <taxon>metagenomes</taxon>
        <taxon>ecological metagenomes</taxon>
    </lineage>
</organism>
<dbReference type="PANTHER" id="PTHR31873">
    <property type="entry name" value="L-ASPARTATE DEHYDROGENASE-RELATED"/>
    <property type="match status" value="1"/>
</dbReference>
<dbReference type="EC" id="1.4.1.21" evidence="8"/>
<dbReference type="InterPro" id="IPR036291">
    <property type="entry name" value="NAD(P)-bd_dom_sf"/>
</dbReference>
<keyword evidence="5" id="KW-0520">NAD</keyword>
<evidence type="ECO:0000256" key="2">
    <source>
        <dbReference type="ARBA" id="ARBA00022642"/>
    </source>
</evidence>
<name>A0A160VD05_9ZZZZ</name>
<comment type="similarity">
    <text evidence="1">Belongs to the L-aspartate dehydrogenase family.</text>
</comment>
<dbReference type="GO" id="GO:0033735">
    <property type="term" value="F:aspartate dehydrogenase [NAD(P)+] activity"/>
    <property type="evidence" value="ECO:0007669"/>
    <property type="project" value="UniProtKB-EC"/>
</dbReference>
<keyword evidence="3" id="KW-0521">NADP</keyword>
<evidence type="ECO:0000259" key="6">
    <source>
        <dbReference type="Pfam" id="PF01958"/>
    </source>
</evidence>
<protein>
    <submittedName>
        <fullName evidence="8">L-Aspartate dehydrogenase</fullName>
        <ecNumber evidence="8">1.4.1.21</ecNumber>
    </submittedName>
</protein>